<evidence type="ECO:0000313" key="2">
    <source>
        <dbReference type="Proteomes" id="UP000179209"/>
    </source>
</evidence>
<dbReference type="EMBL" id="MFKA01000098">
    <property type="protein sequence ID" value="OGG30920.1"/>
    <property type="molecule type" value="Genomic_DNA"/>
</dbReference>
<gene>
    <name evidence="1" type="ORF">A3I51_02335</name>
</gene>
<reference evidence="1 2" key="1">
    <citation type="journal article" date="2016" name="Nat. Commun.">
        <title>Thousands of microbial genomes shed light on interconnected biogeochemical processes in an aquifer system.</title>
        <authorList>
            <person name="Anantharaman K."/>
            <person name="Brown C.T."/>
            <person name="Hug L.A."/>
            <person name="Sharon I."/>
            <person name="Castelle C.J."/>
            <person name="Probst A.J."/>
            <person name="Thomas B.C."/>
            <person name="Singh A."/>
            <person name="Wilkins M.J."/>
            <person name="Karaoz U."/>
            <person name="Brodie E.L."/>
            <person name="Williams K.H."/>
            <person name="Hubbard S.S."/>
            <person name="Banfield J.F."/>
        </authorList>
    </citation>
    <scope>NUCLEOTIDE SEQUENCE [LARGE SCALE GENOMIC DNA]</scope>
</reference>
<comment type="caution">
    <text evidence="1">The sequence shown here is derived from an EMBL/GenBank/DDBJ whole genome shotgun (WGS) entry which is preliminary data.</text>
</comment>
<organism evidence="1 2">
    <name type="scientific">Candidatus Gottesmanbacteria bacterium RIFCSPLOWO2_02_FULL_38_8</name>
    <dbReference type="NCBI Taxonomy" id="1798397"/>
    <lineage>
        <taxon>Bacteria</taxon>
        <taxon>Candidatus Gottesmaniibacteriota</taxon>
    </lineage>
</organism>
<sequence length="119" mass="13138">MRGREFLPVATGIDDPRGVEAQIESGIRHMFGLQVAFHHTVLRRKFNMTYSGLHNTPQQAKEAFKTEASAGIGESIATPELASGEAVVKQLQIGEKYHEWGVGHYVHGKNDGTHSSIRK</sequence>
<evidence type="ECO:0000313" key="1">
    <source>
        <dbReference type="EMBL" id="OGG30920.1"/>
    </source>
</evidence>
<name>A0A1F6B1W4_9BACT</name>
<dbReference type="AlphaFoldDB" id="A0A1F6B1W4"/>
<proteinExistence type="predicted"/>
<accession>A0A1F6B1W4</accession>
<protein>
    <submittedName>
        <fullName evidence="1">Uncharacterized protein</fullName>
    </submittedName>
</protein>
<dbReference type="Proteomes" id="UP000179209">
    <property type="component" value="Unassembled WGS sequence"/>
</dbReference>